<dbReference type="AlphaFoldDB" id="C6T1H4"/>
<accession>C6T1H4</accession>
<protein>
    <submittedName>
        <fullName evidence="2">Uncharacterized protein</fullName>
    </submittedName>
</protein>
<sequence>MIKCTQYYSTFNFRSLISVLVALVSICLLKFLLLAQDGYDVGLRLRLFWRQESIYCLYAIHLFFFSWIFVIYKVEKRSYFAVIGWCHQEYDTPEFVDMYDFVVLTC</sequence>
<organism evidence="2">
    <name type="scientific">Glycine max</name>
    <name type="common">Soybean</name>
    <name type="synonym">Glycine hispida</name>
    <dbReference type="NCBI Taxonomy" id="3847"/>
    <lineage>
        <taxon>Eukaryota</taxon>
        <taxon>Viridiplantae</taxon>
        <taxon>Streptophyta</taxon>
        <taxon>Embryophyta</taxon>
        <taxon>Tracheophyta</taxon>
        <taxon>Spermatophyta</taxon>
        <taxon>Magnoliopsida</taxon>
        <taxon>eudicotyledons</taxon>
        <taxon>Gunneridae</taxon>
        <taxon>Pentapetalae</taxon>
        <taxon>rosids</taxon>
        <taxon>fabids</taxon>
        <taxon>Fabales</taxon>
        <taxon>Fabaceae</taxon>
        <taxon>Papilionoideae</taxon>
        <taxon>50 kb inversion clade</taxon>
        <taxon>NPAAA clade</taxon>
        <taxon>indigoferoid/millettioid clade</taxon>
        <taxon>Phaseoleae</taxon>
        <taxon>Glycine</taxon>
        <taxon>Glycine subgen. Soja</taxon>
    </lineage>
</organism>
<proteinExistence type="evidence at transcript level"/>
<feature type="transmembrane region" description="Helical" evidence="1">
    <location>
        <begin position="54"/>
        <end position="72"/>
    </location>
</feature>
<evidence type="ECO:0000256" key="1">
    <source>
        <dbReference type="SAM" id="Phobius"/>
    </source>
</evidence>
<evidence type="ECO:0000313" key="2">
    <source>
        <dbReference type="EMBL" id="ACU15413.1"/>
    </source>
</evidence>
<feature type="transmembrane region" description="Helical" evidence="1">
    <location>
        <begin position="15"/>
        <end position="33"/>
    </location>
</feature>
<keyword evidence="1" id="KW-0812">Transmembrane</keyword>
<keyword evidence="1" id="KW-1133">Transmembrane helix</keyword>
<feature type="non-terminal residue" evidence="2">
    <location>
        <position position="106"/>
    </location>
</feature>
<name>C6T1H4_SOYBN</name>
<dbReference type="EMBL" id="BT091280">
    <property type="protein sequence ID" value="ACU15413.1"/>
    <property type="molecule type" value="mRNA"/>
</dbReference>
<keyword evidence="1" id="KW-0472">Membrane</keyword>
<reference evidence="2" key="1">
    <citation type="submission" date="2009-08" db="EMBL/GenBank/DDBJ databases">
        <authorList>
            <person name="Cheung F."/>
            <person name="Xiao Y."/>
            <person name="Chan A."/>
            <person name="Moskal W."/>
            <person name="Town C.D."/>
        </authorList>
    </citation>
    <scope>NUCLEOTIDE SEQUENCE</scope>
</reference>